<sequence length="390" mass="42184">MPSSPRNPVLDAFGTYPFVRLTQAKAAAQQRGAHLIDFGIGEPREETPAFIVAELVRAVQAERVSTYPTAEGLPELREAIAQWAHRRFGSVLDPATEIVPTYGSKEIVFGLANVLVDRDGGRDLVACTTPGYPVPARGAAFAGARAVELELTVERDWLPDLDAIDWERLALLWLNYPNNPTGTTAPLAFLEEAAERCRAHGAVLASDEAYSELWFEGDPPASALQLADRTNVLVCNTLSKRSSMPGYRSGFIAGDPELIAVLKRHRPSVGVAPQTFVQRAAALAWRDEAHVEQVRDRYRAKRDALLPSLRRAGLELVGGDATFFCWLAVPDGDDEAFAMALLDELDLVVAPGSYLGAAGAGHVRVALVPTLEACQEAARRLDARSAKLGP</sequence>
<evidence type="ECO:0000256" key="3">
    <source>
        <dbReference type="ARBA" id="ARBA00022679"/>
    </source>
</evidence>
<dbReference type="InterPro" id="IPR015421">
    <property type="entry name" value="PyrdxlP-dep_Trfase_major"/>
</dbReference>
<dbReference type="PANTHER" id="PTHR42832:SF3">
    <property type="entry name" value="L-GLUTAMINE--4-(METHYLSULFANYL)-2-OXOBUTANOATE AMINOTRANSFERASE"/>
    <property type="match status" value="1"/>
</dbReference>
<keyword evidence="2 5" id="KW-0032">Aminotransferase</keyword>
<dbReference type="InterPro" id="IPR015424">
    <property type="entry name" value="PyrdxlP-dep_Trfase"/>
</dbReference>
<evidence type="ECO:0000259" key="4">
    <source>
        <dbReference type="Pfam" id="PF00155"/>
    </source>
</evidence>
<dbReference type="RefSeq" id="WP_353862980.1">
    <property type="nucleotide sequence ID" value="NZ_CP088295.1"/>
</dbReference>
<comment type="cofactor">
    <cofactor evidence="1">
        <name>pyridoxal 5'-phosphate</name>
        <dbReference type="ChEBI" id="CHEBI:597326"/>
    </cofactor>
</comment>
<dbReference type="PANTHER" id="PTHR42832">
    <property type="entry name" value="AMINO ACID AMINOTRANSFERASE"/>
    <property type="match status" value="1"/>
</dbReference>
<dbReference type="CDD" id="cd00609">
    <property type="entry name" value="AAT_like"/>
    <property type="match status" value="1"/>
</dbReference>
<name>A0ABY5PCX4_9ACTN</name>
<dbReference type="Gene3D" id="3.40.640.10">
    <property type="entry name" value="Type I PLP-dependent aspartate aminotransferase-like (Major domain)"/>
    <property type="match status" value="1"/>
</dbReference>
<evidence type="ECO:0000313" key="5">
    <source>
        <dbReference type="EMBL" id="UUY02453.1"/>
    </source>
</evidence>
<reference evidence="6" key="1">
    <citation type="submission" date="2021-11" db="EMBL/GenBank/DDBJ databases">
        <title>Cultivation dependent microbiological survey of springs from the worlds oldest radium mine currently devoted to the extraction of radon-saturated water.</title>
        <authorList>
            <person name="Kapinusova G."/>
            <person name="Smrhova T."/>
            <person name="Strejcek M."/>
            <person name="Suman J."/>
            <person name="Jani K."/>
            <person name="Pajer P."/>
            <person name="Uhlik O."/>
        </authorList>
    </citation>
    <scope>NUCLEOTIDE SEQUENCE [LARGE SCALE GENOMIC DNA]</scope>
    <source>
        <strain evidence="6">J379</strain>
    </source>
</reference>
<dbReference type="InterPro" id="IPR004839">
    <property type="entry name" value="Aminotransferase_I/II_large"/>
</dbReference>
<feature type="domain" description="Aminotransferase class I/classII large" evidence="4">
    <location>
        <begin position="34"/>
        <end position="381"/>
    </location>
</feature>
<evidence type="ECO:0000256" key="2">
    <source>
        <dbReference type="ARBA" id="ARBA00022576"/>
    </source>
</evidence>
<protein>
    <submittedName>
        <fullName evidence="5">Aminotransferase class I/II-fold pyridoxal phosphate-dependent enzyme</fullName>
    </submittedName>
</protein>
<keyword evidence="3" id="KW-0808">Transferase</keyword>
<dbReference type="Pfam" id="PF00155">
    <property type="entry name" value="Aminotran_1_2"/>
    <property type="match status" value="1"/>
</dbReference>
<evidence type="ECO:0000256" key="1">
    <source>
        <dbReference type="ARBA" id="ARBA00001933"/>
    </source>
</evidence>
<dbReference type="InterPro" id="IPR050881">
    <property type="entry name" value="LL-DAP_aminotransferase"/>
</dbReference>
<dbReference type="Gene3D" id="3.90.1150.10">
    <property type="entry name" value="Aspartate Aminotransferase, domain 1"/>
    <property type="match status" value="1"/>
</dbReference>
<dbReference type="GO" id="GO:0008483">
    <property type="term" value="F:transaminase activity"/>
    <property type="evidence" value="ECO:0007669"/>
    <property type="project" value="UniProtKB-KW"/>
</dbReference>
<organism evidence="5 6">
    <name type="scientific">Svornostia abyssi</name>
    <dbReference type="NCBI Taxonomy" id="2898438"/>
    <lineage>
        <taxon>Bacteria</taxon>
        <taxon>Bacillati</taxon>
        <taxon>Actinomycetota</taxon>
        <taxon>Thermoleophilia</taxon>
        <taxon>Solirubrobacterales</taxon>
        <taxon>Baekduiaceae</taxon>
        <taxon>Svornostia</taxon>
    </lineage>
</organism>
<proteinExistence type="predicted"/>
<gene>
    <name evidence="5" type="ORF">LRS13_17330</name>
</gene>
<dbReference type="InterPro" id="IPR015422">
    <property type="entry name" value="PyrdxlP-dep_Trfase_small"/>
</dbReference>
<dbReference type="Proteomes" id="UP001058860">
    <property type="component" value="Chromosome"/>
</dbReference>
<dbReference type="SUPFAM" id="SSF53383">
    <property type="entry name" value="PLP-dependent transferases"/>
    <property type="match status" value="1"/>
</dbReference>
<keyword evidence="6" id="KW-1185">Reference proteome</keyword>
<evidence type="ECO:0000313" key="6">
    <source>
        <dbReference type="Proteomes" id="UP001058860"/>
    </source>
</evidence>
<dbReference type="EMBL" id="CP088295">
    <property type="protein sequence ID" value="UUY02453.1"/>
    <property type="molecule type" value="Genomic_DNA"/>
</dbReference>
<accession>A0ABY5PCX4</accession>